<dbReference type="GO" id="GO:0071555">
    <property type="term" value="P:cell wall organization"/>
    <property type="evidence" value="ECO:0007669"/>
    <property type="project" value="UniProtKB-KW"/>
</dbReference>
<feature type="signal peptide" evidence="12">
    <location>
        <begin position="1"/>
        <end position="15"/>
    </location>
</feature>
<dbReference type="Gene3D" id="2.160.20.10">
    <property type="entry name" value="Single-stranded right-handed beta-helix, Pectin lyase-like"/>
    <property type="match status" value="1"/>
</dbReference>
<sequence length="558" mass="57898">MKVTVLFALAAAVSAAADPRAQGRCLPAPGPATVVRSSATAVAASTDTEAPAYTNTVISPSSVTVSTVEPVTATAVESTEPAATSAPATETLATTTVAEGDSSTAAATATTSSLGSVTPVMTSTQTSSPATTDVAASSLAATASGTRTRTRTRSHATTVVTATSSRAHHTHTRTRSTRSRPTATRTRTRSTPPIATATATPKPAPPPGKICALPAHAANTDIGPLITALYTSCVQLNPGSTLLIPTGAHSLQSNVQFTKPVPFTLRIDGDIDVPFNPKLGGTMLHFTHCNGITVTGLGSINGNGNLWREGRDLTLFPGRPRLLRLEGDNSLIADLRFINAAKFHITVIGNNNEIRNIDIKADHIGETDGIDISGTNNYVHDVSVENGDECVTVKSPTTNFKAENIICKFTAGCNIGSFGPVAGTAAIDGVYYRNVTMSSSDAGVMLKSYPSTSGYVKNIVYEDFTLTDVAYPIDIDMEWCHGPCPPKTGDLTVQGATFKNFVVDGAGQDSRRPVVKLNCPLGAPTPGCAGVKICGLNTAQSRGYAKDIIVNAVHTTDC</sequence>
<feature type="region of interest" description="Disordered" evidence="11">
    <location>
        <begin position="96"/>
        <end position="207"/>
    </location>
</feature>
<feature type="compositionally biased region" description="Polar residues" evidence="11">
    <location>
        <begin position="114"/>
        <end position="129"/>
    </location>
</feature>
<keyword evidence="14" id="KW-1185">Reference proteome</keyword>
<dbReference type="EMBL" id="JADGJQ010000079">
    <property type="protein sequence ID" value="KAJ3172334.1"/>
    <property type="molecule type" value="Genomic_DNA"/>
</dbReference>
<evidence type="ECO:0000256" key="8">
    <source>
        <dbReference type="ARBA" id="ARBA00023295"/>
    </source>
</evidence>
<comment type="caution">
    <text evidence="13">The sequence shown here is derived from an EMBL/GenBank/DDBJ whole genome shotgun (WGS) entry which is preliminary data.</text>
</comment>
<organism evidence="13 14">
    <name type="scientific">Geranomyces variabilis</name>
    <dbReference type="NCBI Taxonomy" id="109894"/>
    <lineage>
        <taxon>Eukaryota</taxon>
        <taxon>Fungi</taxon>
        <taxon>Fungi incertae sedis</taxon>
        <taxon>Chytridiomycota</taxon>
        <taxon>Chytridiomycota incertae sedis</taxon>
        <taxon>Chytridiomycetes</taxon>
        <taxon>Spizellomycetales</taxon>
        <taxon>Powellomycetaceae</taxon>
        <taxon>Geranomyces</taxon>
    </lineage>
</organism>
<evidence type="ECO:0000313" key="13">
    <source>
        <dbReference type="EMBL" id="KAJ3172334.1"/>
    </source>
</evidence>
<dbReference type="PANTHER" id="PTHR31736:SF19">
    <property type="entry name" value="PECTIN LYASE SUPERFAMILY PROTEIN-RELATED"/>
    <property type="match status" value="1"/>
</dbReference>
<keyword evidence="6" id="KW-1015">Disulfide bond</keyword>
<evidence type="ECO:0000256" key="6">
    <source>
        <dbReference type="ARBA" id="ARBA00023157"/>
    </source>
</evidence>
<evidence type="ECO:0000256" key="12">
    <source>
        <dbReference type="SAM" id="SignalP"/>
    </source>
</evidence>
<dbReference type="GO" id="GO:0005975">
    <property type="term" value="P:carbohydrate metabolic process"/>
    <property type="evidence" value="ECO:0007669"/>
    <property type="project" value="InterPro"/>
</dbReference>
<dbReference type="InterPro" id="IPR011050">
    <property type="entry name" value="Pectin_lyase_fold/virulence"/>
</dbReference>
<dbReference type="AlphaFoldDB" id="A0AAD5TEJ3"/>
<keyword evidence="8 10" id="KW-0326">Glycosidase</keyword>
<evidence type="ECO:0000256" key="10">
    <source>
        <dbReference type="RuleBase" id="RU361169"/>
    </source>
</evidence>
<dbReference type="Proteomes" id="UP001212152">
    <property type="component" value="Unassembled WGS sequence"/>
</dbReference>
<evidence type="ECO:0000256" key="2">
    <source>
        <dbReference type="ARBA" id="ARBA00008834"/>
    </source>
</evidence>
<keyword evidence="9" id="KW-0961">Cell wall biogenesis/degradation</keyword>
<feature type="compositionally biased region" description="Low complexity" evidence="11">
    <location>
        <begin position="155"/>
        <end position="165"/>
    </location>
</feature>
<feature type="compositionally biased region" description="Low complexity" evidence="11">
    <location>
        <begin position="96"/>
        <end position="113"/>
    </location>
</feature>
<keyword evidence="4 12" id="KW-0732">Signal</keyword>
<dbReference type="GO" id="GO:0004650">
    <property type="term" value="F:polygalacturonase activity"/>
    <property type="evidence" value="ECO:0007669"/>
    <property type="project" value="InterPro"/>
</dbReference>
<dbReference type="GO" id="GO:0005576">
    <property type="term" value="C:extracellular region"/>
    <property type="evidence" value="ECO:0007669"/>
    <property type="project" value="UniProtKB-SubCell"/>
</dbReference>
<reference evidence="13" key="1">
    <citation type="submission" date="2020-05" db="EMBL/GenBank/DDBJ databases">
        <title>Phylogenomic resolution of chytrid fungi.</title>
        <authorList>
            <person name="Stajich J.E."/>
            <person name="Amses K."/>
            <person name="Simmons R."/>
            <person name="Seto K."/>
            <person name="Myers J."/>
            <person name="Bonds A."/>
            <person name="Quandt C.A."/>
            <person name="Barry K."/>
            <person name="Liu P."/>
            <person name="Grigoriev I."/>
            <person name="Longcore J.E."/>
            <person name="James T.Y."/>
        </authorList>
    </citation>
    <scope>NUCLEOTIDE SEQUENCE</scope>
    <source>
        <strain evidence="13">JEL0379</strain>
    </source>
</reference>
<comment type="subcellular location">
    <subcellularLocation>
        <location evidence="1">Secreted</location>
    </subcellularLocation>
</comment>
<comment type="similarity">
    <text evidence="2 10">Belongs to the glycosyl hydrolase 28 family.</text>
</comment>
<feature type="compositionally biased region" description="Low complexity" evidence="11">
    <location>
        <begin position="130"/>
        <end position="147"/>
    </location>
</feature>
<evidence type="ECO:0000256" key="11">
    <source>
        <dbReference type="SAM" id="MobiDB-lite"/>
    </source>
</evidence>
<dbReference type="InterPro" id="IPR000743">
    <property type="entry name" value="Glyco_hydro_28"/>
</dbReference>
<dbReference type="InterPro" id="IPR012334">
    <property type="entry name" value="Pectin_lyas_fold"/>
</dbReference>
<keyword evidence="5 10" id="KW-0378">Hydrolase</keyword>
<keyword evidence="3" id="KW-0964">Secreted</keyword>
<feature type="chain" id="PRO_5041984237" evidence="12">
    <location>
        <begin position="16"/>
        <end position="558"/>
    </location>
</feature>
<protein>
    <submittedName>
        <fullName evidence="13">Uncharacterized protein</fullName>
    </submittedName>
</protein>
<name>A0AAD5TEJ3_9FUNG</name>
<feature type="compositionally biased region" description="Low complexity" evidence="11">
    <location>
        <begin position="179"/>
        <end position="201"/>
    </location>
</feature>
<dbReference type="SUPFAM" id="SSF51126">
    <property type="entry name" value="Pectin lyase-like"/>
    <property type="match status" value="1"/>
</dbReference>
<evidence type="ECO:0000256" key="4">
    <source>
        <dbReference type="ARBA" id="ARBA00022729"/>
    </source>
</evidence>
<accession>A0AAD5TEJ3</accession>
<evidence type="ECO:0000256" key="7">
    <source>
        <dbReference type="ARBA" id="ARBA00023180"/>
    </source>
</evidence>
<evidence type="ECO:0000256" key="3">
    <source>
        <dbReference type="ARBA" id="ARBA00022525"/>
    </source>
</evidence>
<keyword evidence="7" id="KW-0325">Glycoprotein</keyword>
<feature type="compositionally biased region" description="Basic residues" evidence="11">
    <location>
        <begin position="166"/>
        <end position="178"/>
    </location>
</feature>
<evidence type="ECO:0000256" key="9">
    <source>
        <dbReference type="ARBA" id="ARBA00023316"/>
    </source>
</evidence>
<gene>
    <name evidence="13" type="ORF">HDU87_007930</name>
</gene>
<dbReference type="PANTHER" id="PTHR31736">
    <property type="match status" value="1"/>
</dbReference>
<evidence type="ECO:0000313" key="14">
    <source>
        <dbReference type="Proteomes" id="UP001212152"/>
    </source>
</evidence>
<dbReference type="Pfam" id="PF00295">
    <property type="entry name" value="Glyco_hydro_28"/>
    <property type="match status" value="1"/>
</dbReference>
<evidence type="ECO:0000256" key="1">
    <source>
        <dbReference type="ARBA" id="ARBA00004613"/>
    </source>
</evidence>
<evidence type="ECO:0000256" key="5">
    <source>
        <dbReference type="ARBA" id="ARBA00022801"/>
    </source>
</evidence>
<dbReference type="GO" id="GO:0046576">
    <property type="term" value="F:rhamnogalacturonan alpha-L-rhamnopyranosyl-(1-&gt;4)-alpha-D-galactopyranosyluronide lyase activity"/>
    <property type="evidence" value="ECO:0007669"/>
    <property type="project" value="UniProtKB-ARBA"/>
</dbReference>
<proteinExistence type="inferred from homology"/>